<dbReference type="EMBL" id="VDFW01000003">
    <property type="protein sequence ID" value="TNC28561.1"/>
    <property type="molecule type" value="Genomic_DNA"/>
</dbReference>
<dbReference type="Pfam" id="PF05768">
    <property type="entry name" value="Glrx-like"/>
    <property type="match status" value="1"/>
</dbReference>
<organism evidence="1 2">
    <name type="scientific">Amycolatopsis alkalitolerans</name>
    <dbReference type="NCBI Taxonomy" id="2547244"/>
    <lineage>
        <taxon>Bacteria</taxon>
        <taxon>Bacillati</taxon>
        <taxon>Actinomycetota</taxon>
        <taxon>Actinomycetes</taxon>
        <taxon>Pseudonocardiales</taxon>
        <taxon>Pseudonocardiaceae</taxon>
        <taxon>Amycolatopsis</taxon>
    </lineage>
</organism>
<keyword evidence="2" id="KW-1185">Reference proteome</keyword>
<gene>
    <name evidence="1" type="ORF">FG385_04625</name>
</gene>
<dbReference type="Gene3D" id="3.40.30.10">
    <property type="entry name" value="Glutaredoxin"/>
    <property type="match status" value="1"/>
</dbReference>
<dbReference type="InterPro" id="IPR008554">
    <property type="entry name" value="Glutaredoxin-like"/>
</dbReference>
<dbReference type="RefSeq" id="WP_139095338.1">
    <property type="nucleotide sequence ID" value="NZ_VDFW01000003.1"/>
</dbReference>
<sequence length="82" mass="9365">MTDVTVMTRQGCHLCEQAEQAVERICGELGVAWTTADVDTNPEWRAEYGDYVPVILIDGVQHGYWRVEEDRFRKALVTAVHQ</sequence>
<evidence type="ECO:0000313" key="1">
    <source>
        <dbReference type="EMBL" id="TNC28561.1"/>
    </source>
</evidence>
<reference evidence="1 2" key="1">
    <citation type="submission" date="2019-06" db="EMBL/GenBank/DDBJ databases">
        <title>Amycolatopsis alkalitolerans sp. nov., isolated from Gastrodia elata Blume.</title>
        <authorList>
            <person name="Narsing Rao M.P."/>
            <person name="Li W.J."/>
        </authorList>
    </citation>
    <scope>NUCLEOTIDE SEQUENCE [LARGE SCALE GENOMIC DNA]</scope>
    <source>
        <strain evidence="1 2">SYSUP0005</strain>
    </source>
</reference>
<evidence type="ECO:0000313" key="2">
    <source>
        <dbReference type="Proteomes" id="UP000305546"/>
    </source>
</evidence>
<protein>
    <submittedName>
        <fullName evidence="1">Glutaredoxin family protein</fullName>
    </submittedName>
</protein>
<name>A0A5C4M6J4_9PSEU</name>
<dbReference type="InterPro" id="IPR036249">
    <property type="entry name" value="Thioredoxin-like_sf"/>
</dbReference>
<dbReference type="OrthoDB" id="8779161at2"/>
<dbReference type="Proteomes" id="UP000305546">
    <property type="component" value="Unassembled WGS sequence"/>
</dbReference>
<accession>A0A5C4M6J4</accession>
<proteinExistence type="predicted"/>
<comment type="caution">
    <text evidence="1">The sequence shown here is derived from an EMBL/GenBank/DDBJ whole genome shotgun (WGS) entry which is preliminary data.</text>
</comment>
<dbReference type="SUPFAM" id="SSF52833">
    <property type="entry name" value="Thioredoxin-like"/>
    <property type="match status" value="1"/>
</dbReference>
<dbReference type="AlphaFoldDB" id="A0A5C4M6J4"/>